<proteinExistence type="predicted"/>
<keyword evidence="1" id="KW-1133">Transmembrane helix</keyword>
<keyword evidence="1" id="KW-0472">Membrane</keyword>
<evidence type="ECO:0000256" key="1">
    <source>
        <dbReference type="SAM" id="Phobius"/>
    </source>
</evidence>
<reference evidence="2" key="1">
    <citation type="journal article" date="2012" name="PLoS ONE">
        <title>Gene sets for utilization of primary and secondary nutrition supplies in the distal gut of endangered iberian lynx.</title>
        <authorList>
            <person name="Alcaide M."/>
            <person name="Messina E."/>
            <person name="Richter M."/>
            <person name="Bargiela R."/>
            <person name="Peplies J."/>
            <person name="Huws S.A."/>
            <person name="Newbold C.J."/>
            <person name="Golyshin P.N."/>
            <person name="Simon M.A."/>
            <person name="Lopez G."/>
            <person name="Yakimov M.M."/>
            <person name="Ferrer M."/>
        </authorList>
    </citation>
    <scope>NUCLEOTIDE SEQUENCE</scope>
</reference>
<comment type="caution">
    <text evidence="2">The sequence shown here is derived from an EMBL/GenBank/DDBJ whole genome shotgun (WGS) entry which is preliminary data.</text>
</comment>
<feature type="non-terminal residue" evidence="2">
    <location>
        <position position="241"/>
    </location>
</feature>
<accession>J9FMU3</accession>
<dbReference type="Gene3D" id="1.25.40.10">
    <property type="entry name" value="Tetratricopeptide repeat domain"/>
    <property type="match status" value="1"/>
</dbReference>
<evidence type="ECO:0000313" key="2">
    <source>
        <dbReference type="EMBL" id="EJW96246.1"/>
    </source>
</evidence>
<gene>
    <name evidence="2" type="ORF">EVA_15650</name>
</gene>
<dbReference type="AlphaFoldDB" id="J9FMU3"/>
<name>J9FMU3_9ZZZZ</name>
<organism evidence="2">
    <name type="scientific">gut metagenome</name>
    <dbReference type="NCBI Taxonomy" id="749906"/>
    <lineage>
        <taxon>unclassified sequences</taxon>
        <taxon>metagenomes</taxon>
        <taxon>organismal metagenomes</taxon>
    </lineage>
</organism>
<protein>
    <submittedName>
        <fullName evidence="2">Uncharacterized protein</fullName>
    </submittedName>
</protein>
<sequence>MLYFDLADVNRDKQDYRKALHYIHKAEACQAFETAKYKDYLMLQKIFLYNDMQMSDSAQKYLDGFQPSNYADQAVLNYELSRIERNRGNFRKALDYHEQYTAFNDSVYEEDMKNNFLGLQKKFDHSQVLYENERLRADSFYYRLIFLFIVLLVSLVSGYFLYTSFKRRKQAELALSTKEAVLSKVLFQMQLKSEELVNHIRNEELLRRSISEREVEIKENLQYLENERLKQFQDAKERERL</sequence>
<dbReference type="InterPro" id="IPR011990">
    <property type="entry name" value="TPR-like_helical_dom_sf"/>
</dbReference>
<dbReference type="EMBL" id="AMCI01005387">
    <property type="protein sequence ID" value="EJW96246.1"/>
    <property type="molecule type" value="Genomic_DNA"/>
</dbReference>
<keyword evidence="1" id="KW-0812">Transmembrane</keyword>
<feature type="transmembrane region" description="Helical" evidence="1">
    <location>
        <begin position="140"/>
        <end position="162"/>
    </location>
</feature>